<dbReference type="EMBL" id="FNNC01000002">
    <property type="protein sequence ID" value="SDW45686.1"/>
    <property type="molecule type" value="Genomic_DNA"/>
</dbReference>
<reference evidence="9 10" key="1">
    <citation type="submission" date="2016-10" db="EMBL/GenBank/DDBJ databases">
        <authorList>
            <person name="de Groot N.N."/>
        </authorList>
    </citation>
    <scope>NUCLEOTIDE SEQUENCE [LARGE SCALE GENOMIC DNA]</scope>
    <source>
        <strain evidence="9 10">DSM 23126</strain>
    </source>
</reference>
<dbReference type="PRINTS" id="PR00411">
    <property type="entry name" value="PNDRDTASEI"/>
</dbReference>
<dbReference type="InterPro" id="IPR036188">
    <property type="entry name" value="FAD/NAD-bd_sf"/>
</dbReference>
<dbReference type="Pfam" id="PF02852">
    <property type="entry name" value="Pyr_redox_dim"/>
    <property type="match status" value="1"/>
</dbReference>
<proteinExistence type="inferred from homology"/>
<dbReference type="Pfam" id="PF07992">
    <property type="entry name" value="Pyr_redox_2"/>
    <property type="match status" value="1"/>
</dbReference>
<evidence type="ECO:0000256" key="2">
    <source>
        <dbReference type="ARBA" id="ARBA00009130"/>
    </source>
</evidence>
<dbReference type="SUPFAM" id="SSF51905">
    <property type="entry name" value="FAD/NAD(P)-binding domain"/>
    <property type="match status" value="1"/>
</dbReference>
<accession>A0A1H2TP12</accession>
<evidence type="ECO:0000259" key="7">
    <source>
        <dbReference type="Pfam" id="PF02852"/>
    </source>
</evidence>
<feature type="domain" description="FAD/NAD(P)-binding" evidence="8">
    <location>
        <begin position="1"/>
        <end position="292"/>
    </location>
</feature>
<dbReference type="OrthoDB" id="9802028at2"/>
<dbReference type="RefSeq" id="WP_091613186.1">
    <property type="nucleotide sequence ID" value="NZ_FNNC01000002.1"/>
</dbReference>
<keyword evidence="3" id="KW-0285">Flavoprotein</keyword>
<keyword evidence="4" id="KW-0274">FAD</keyword>
<dbReference type="PRINTS" id="PR00368">
    <property type="entry name" value="FADPNR"/>
</dbReference>
<keyword evidence="5" id="KW-0560">Oxidoreductase</keyword>
<comment type="cofactor">
    <cofactor evidence="1">
        <name>FAD</name>
        <dbReference type="ChEBI" id="CHEBI:57692"/>
    </cofactor>
</comment>
<sequence length="442" mass="47943">MKYVIIGGDAAGMSAAMQIYRQDENAEIITLEAGEVYSYAQCGLPYILGGEVEDSANLIARDVDTFREKYGIDARVNHEVTGVNVDTKEVTGVHTGTGKPFQVTYDKLLIASGGRPILPDWPGRELEGVHTLKTIPDAETIKADLANVNHVTVVGGGYIGLEVAENCIHAGKKVTLVQRGDQLAGIFDPDMAAYIAEEAEANGIELLLEENIQHLSGKSRVEAVHTDRRVIDTDAVIAGVGLRPNTEMVSKCGLFRHGNGALQVNRYMETNVPDIYAAGDCATQFHRIKEIDDYLPLGTHANKQGRVAGLNMAGSVKSFKGVTGTSILRFFSLTLGKTGISETEAADMRFPYRSEALTTSSHAGYFPGNSKLHIKVTYCPDTGIILGGQLIGGDGTDKRLDVLATALFHRMTVTDFEDLDLSYAPPYNKVWDPLQQVIRRAK</sequence>
<dbReference type="PANTHER" id="PTHR43429">
    <property type="entry name" value="PYRIDINE NUCLEOTIDE-DISULFIDE OXIDOREDUCTASE DOMAIN-CONTAINING"/>
    <property type="match status" value="1"/>
</dbReference>
<organism evidence="9 10">
    <name type="scientific">Marinococcus luteus</name>
    <dbReference type="NCBI Taxonomy" id="1122204"/>
    <lineage>
        <taxon>Bacteria</taxon>
        <taxon>Bacillati</taxon>
        <taxon>Bacillota</taxon>
        <taxon>Bacilli</taxon>
        <taxon>Bacillales</taxon>
        <taxon>Bacillaceae</taxon>
        <taxon>Marinococcus</taxon>
    </lineage>
</organism>
<dbReference type="Gene3D" id="3.50.50.60">
    <property type="entry name" value="FAD/NAD(P)-binding domain"/>
    <property type="match status" value="2"/>
</dbReference>
<evidence type="ECO:0000259" key="8">
    <source>
        <dbReference type="Pfam" id="PF07992"/>
    </source>
</evidence>
<keyword evidence="6" id="KW-0676">Redox-active center</keyword>
<name>A0A1H2TP12_9BACI</name>
<dbReference type="InterPro" id="IPR016156">
    <property type="entry name" value="FAD/NAD-linked_Rdtase_dimer_sf"/>
</dbReference>
<dbReference type="Proteomes" id="UP000199488">
    <property type="component" value="Unassembled WGS sequence"/>
</dbReference>
<gene>
    <name evidence="9" type="ORF">SAMN05421781_1507</name>
</gene>
<dbReference type="InterPro" id="IPR050260">
    <property type="entry name" value="FAD-bd_OxRdtase"/>
</dbReference>
<evidence type="ECO:0000256" key="3">
    <source>
        <dbReference type="ARBA" id="ARBA00022630"/>
    </source>
</evidence>
<evidence type="ECO:0000313" key="10">
    <source>
        <dbReference type="Proteomes" id="UP000199488"/>
    </source>
</evidence>
<evidence type="ECO:0000256" key="5">
    <source>
        <dbReference type="ARBA" id="ARBA00023002"/>
    </source>
</evidence>
<dbReference type="PANTHER" id="PTHR43429:SF1">
    <property type="entry name" value="NAD(P)H SULFUR OXIDOREDUCTASE (COA-DEPENDENT)"/>
    <property type="match status" value="1"/>
</dbReference>
<evidence type="ECO:0000256" key="1">
    <source>
        <dbReference type="ARBA" id="ARBA00001974"/>
    </source>
</evidence>
<evidence type="ECO:0000256" key="6">
    <source>
        <dbReference type="ARBA" id="ARBA00023284"/>
    </source>
</evidence>
<keyword evidence="10" id="KW-1185">Reference proteome</keyword>
<evidence type="ECO:0000256" key="4">
    <source>
        <dbReference type="ARBA" id="ARBA00022827"/>
    </source>
</evidence>
<protein>
    <submittedName>
        <fullName evidence="9">NADPH-dependent 2,4-dienoyl-CoA reductase, sulfur reductase</fullName>
    </submittedName>
</protein>
<comment type="similarity">
    <text evidence="2">Belongs to the class-III pyridine nucleotide-disulfide oxidoreductase family.</text>
</comment>
<evidence type="ECO:0000313" key="9">
    <source>
        <dbReference type="EMBL" id="SDW45686.1"/>
    </source>
</evidence>
<dbReference type="SUPFAM" id="SSF55424">
    <property type="entry name" value="FAD/NAD-linked reductases, dimerisation (C-terminal) domain"/>
    <property type="match status" value="1"/>
</dbReference>
<dbReference type="InterPro" id="IPR023753">
    <property type="entry name" value="FAD/NAD-binding_dom"/>
</dbReference>
<dbReference type="GO" id="GO:0016491">
    <property type="term" value="F:oxidoreductase activity"/>
    <property type="evidence" value="ECO:0007669"/>
    <property type="project" value="UniProtKB-KW"/>
</dbReference>
<dbReference type="AlphaFoldDB" id="A0A1H2TP12"/>
<feature type="domain" description="Pyridine nucleotide-disulphide oxidoreductase dimerisation" evidence="7">
    <location>
        <begin position="329"/>
        <end position="428"/>
    </location>
</feature>
<dbReference type="InterPro" id="IPR004099">
    <property type="entry name" value="Pyr_nucl-diS_OxRdtase_dimer"/>
</dbReference>
<dbReference type="STRING" id="1122204.SAMN05421781_1507"/>